<feature type="transmembrane region" description="Helical" evidence="1">
    <location>
        <begin position="454"/>
        <end position="473"/>
    </location>
</feature>
<organism evidence="3 4">
    <name type="scientific">Muribaculum gordoncarteri</name>
    <dbReference type="NCBI Taxonomy" id="2530390"/>
    <lineage>
        <taxon>Bacteria</taxon>
        <taxon>Pseudomonadati</taxon>
        <taxon>Bacteroidota</taxon>
        <taxon>Bacteroidia</taxon>
        <taxon>Bacteroidales</taxon>
        <taxon>Muribaculaceae</taxon>
        <taxon>Muribaculum</taxon>
    </lineage>
</organism>
<protein>
    <submittedName>
        <fullName evidence="3">Protein BatD</fullName>
    </submittedName>
</protein>
<accession>A0A4P7VMD6</accession>
<feature type="signal peptide" evidence="2">
    <location>
        <begin position="1"/>
        <end position="20"/>
    </location>
</feature>
<dbReference type="InterPro" id="IPR025738">
    <property type="entry name" value="BatD"/>
</dbReference>
<gene>
    <name evidence="3" type="ORF">E7746_03225</name>
</gene>
<dbReference type="Pfam" id="PF13584">
    <property type="entry name" value="BatD"/>
    <property type="match status" value="2"/>
</dbReference>
<dbReference type="RefSeq" id="WP_136409815.1">
    <property type="nucleotide sequence ID" value="NZ_CP039393.1"/>
</dbReference>
<keyword evidence="1" id="KW-0812">Transmembrane</keyword>
<dbReference type="Proteomes" id="UP000297031">
    <property type="component" value="Chromosome"/>
</dbReference>
<dbReference type="PANTHER" id="PTHR40940">
    <property type="entry name" value="PROTEIN BATD-RELATED"/>
    <property type="match status" value="1"/>
</dbReference>
<dbReference type="KEGG" id="mgod:E7746_03225"/>
<dbReference type="AlphaFoldDB" id="A0A4P7VMD6"/>
<keyword evidence="4" id="KW-1185">Reference proteome</keyword>
<evidence type="ECO:0000256" key="1">
    <source>
        <dbReference type="SAM" id="Phobius"/>
    </source>
</evidence>
<name>A0A4P7VMD6_9BACT</name>
<dbReference type="OrthoDB" id="2079210at2"/>
<dbReference type="EMBL" id="CP039393">
    <property type="protein sequence ID" value="QCD34961.1"/>
    <property type="molecule type" value="Genomic_DNA"/>
</dbReference>
<sequence>MKRILLILTLLLGVAASASAETSFTVIPPRTVIAGNKFNVTFRLKDGQGSGLKAPEIKGCTLVFGPSTSTMQNYQWVNGKSTSSVTVDYSFTYRADNPGTYTIGEARITVDGKTYTTKPATFKVLPPDQAAQGSNQGVRVDDISSQTSDRSVSANDVFVRIILNRSRAYEQEAILCTIKLYTKYSISSFLPTTQPSFDGFLIEEVNLQPQLNEVEHYNGQNYMTAVLKQCIIFPQKSGKLTINSGKYDVTVVQHERFSGFWGGSRPVEKEIKVSSNSASINIDPLPSPQPEGFTGAVGTFSIDSRLSTSSFKTNEAASLIYTITGTGNIKYIKEPVIDFPTEFEQYTPQNEITAQVNGSSVSGTMKIDYTFVPQSVGDFHIGADKFVYFNPESRKYVTLTTPTYDIKVARGAAVSAAADVNKQSISSKNTDILHIKMGDLHPEKVHRYFYSSAWYWPAYIVLALILVAIIWIYSKKVKLNADIQGRRLANANKVAKKRLKIAKGFMSAHDNDKFYEEMLRAIWGYLSDKLGLQASQLTRDNIDRELTEYGAPQNLTDSFINIIDECEMARYSPAKSDEQIEELFNQASSAMNAMEGIKRAKRQ</sequence>
<dbReference type="PANTHER" id="PTHR40940:SF2">
    <property type="entry name" value="BATD"/>
    <property type="match status" value="1"/>
</dbReference>
<dbReference type="InterPro" id="IPR013783">
    <property type="entry name" value="Ig-like_fold"/>
</dbReference>
<keyword evidence="1" id="KW-0472">Membrane</keyword>
<evidence type="ECO:0000313" key="4">
    <source>
        <dbReference type="Proteomes" id="UP000297031"/>
    </source>
</evidence>
<keyword evidence="1" id="KW-1133">Transmembrane helix</keyword>
<proteinExistence type="predicted"/>
<dbReference type="Gene3D" id="2.60.40.10">
    <property type="entry name" value="Immunoglobulins"/>
    <property type="match status" value="1"/>
</dbReference>
<reference evidence="3 4" key="1">
    <citation type="submission" date="2019-02" db="EMBL/GenBank/DDBJ databases">
        <title>Isolation and identification of novel species under the genus Muribaculum.</title>
        <authorList>
            <person name="Miyake S."/>
            <person name="Ding Y."/>
            <person name="Low A."/>
            <person name="Soh M."/>
            <person name="Seedorf H."/>
        </authorList>
    </citation>
    <scope>NUCLEOTIDE SEQUENCE [LARGE SCALE GENOMIC DNA]</scope>
    <source>
        <strain evidence="3 4">TLL-A4</strain>
    </source>
</reference>
<evidence type="ECO:0000313" key="3">
    <source>
        <dbReference type="EMBL" id="QCD34961.1"/>
    </source>
</evidence>
<feature type="chain" id="PRO_5020386055" evidence="2">
    <location>
        <begin position="21"/>
        <end position="603"/>
    </location>
</feature>
<keyword evidence="2" id="KW-0732">Signal</keyword>
<evidence type="ECO:0000256" key="2">
    <source>
        <dbReference type="SAM" id="SignalP"/>
    </source>
</evidence>